<keyword evidence="2" id="KW-1185">Reference proteome</keyword>
<accession>A0ABY4L459</accession>
<gene>
    <name evidence="1" type="ORF">FOF52_17120</name>
</gene>
<sequence>MIAADLLEELAARLAPGAAFGPGHAGEDLSRLATDLAKELLAQTFLAE</sequence>
<dbReference type="RefSeq" id="WP_248590958.1">
    <property type="nucleotide sequence ID" value="NZ_BAABEB010000019.1"/>
</dbReference>
<name>A0ABY4L459_THEAE</name>
<dbReference type="Proteomes" id="UP000832041">
    <property type="component" value="Chromosome"/>
</dbReference>
<evidence type="ECO:0000313" key="2">
    <source>
        <dbReference type="Proteomes" id="UP000832041"/>
    </source>
</evidence>
<protein>
    <recommendedName>
        <fullName evidence="3">IS256 family transposase</fullName>
    </recommendedName>
</protein>
<reference evidence="1 2" key="1">
    <citation type="submission" date="2020-04" db="EMBL/GenBank/DDBJ databases">
        <title>Thermobifida alba genome sequencing and assembly.</title>
        <authorList>
            <person name="Luzics S."/>
            <person name="Horvath B."/>
            <person name="Nagy I."/>
            <person name="Toth A."/>
            <person name="Nagy I."/>
            <person name="Kukolya J."/>
        </authorList>
    </citation>
    <scope>NUCLEOTIDE SEQUENCE [LARGE SCALE GENOMIC DNA]</scope>
    <source>
        <strain evidence="1 2">DSM 43795</strain>
    </source>
</reference>
<dbReference type="EMBL" id="CP051627">
    <property type="protein sequence ID" value="UPT22471.1"/>
    <property type="molecule type" value="Genomic_DNA"/>
</dbReference>
<proteinExistence type="predicted"/>
<organism evidence="1 2">
    <name type="scientific">Thermobifida alba</name>
    <name type="common">Thermomonospora alba</name>
    <dbReference type="NCBI Taxonomy" id="53522"/>
    <lineage>
        <taxon>Bacteria</taxon>
        <taxon>Bacillati</taxon>
        <taxon>Actinomycetota</taxon>
        <taxon>Actinomycetes</taxon>
        <taxon>Streptosporangiales</taxon>
        <taxon>Nocardiopsidaceae</taxon>
        <taxon>Thermobifida</taxon>
    </lineage>
</organism>
<evidence type="ECO:0000313" key="1">
    <source>
        <dbReference type="EMBL" id="UPT22471.1"/>
    </source>
</evidence>
<evidence type="ECO:0008006" key="3">
    <source>
        <dbReference type="Google" id="ProtNLM"/>
    </source>
</evidence>